<keyword evidence="1" id="KW-1133">Transmembrane helix</keyword>
<dbReference type="EMBL" id="UYWW01002699">
    <property type="protein sequence ID" value="VDM12062.1"/>
    <property type="molecule type" value="Genomic_DNA"/>
</dbReference>
<keyword evidence="3" id="KW-1185">Reference proteome</keyword>
<keyword evidence="1" id="KW-0472">Membrane</keyword>
<proteinExistence type="predicted"/>
<dbReference type="AlphaFoldDB" id="A0A3P7FNC8"/>
<name>A0A3P7FNC8_WUCBA</name>
<reference evidence="2 3" key="1">
    <citation type="submission" date="2018-11" db="EMBL/GenBank/DDBJ databases">
        <authorList>
            <consortium name="Pathogen Informatics"/>
        </authorList>
    </citation>
    <scope>NUCLEOTIDE SEQUENCE [LARGE SCALE GENOMIC DNA]</scope>
</reference>
<keyword evidence="1" id="KW-0812">Transmembrane</keyword>
<dbReference type="Proteomes" id="UP000270924">
    <property type="component" value="Unassembled WGS sequence"/>
</dbReference>
<dbReference type="InParanoid" id="A0A3P7FNC8"/>
<evidence type="ECO:0000256" key="1">
    <source>
        <dbReference type="SAM" id="Phobius"/>
    </source>
</evidence>
<protein>
    <submittedName>
        <fullName evidence="2">Uncharacterized protein</fullName>
    </submittedName>
</protein>
<organism evidence="2 3">
    <name type="scientific">Wuchereria bancrofti</name>
    <dbReference type="NCBI Taxonomy" id="6293"/>
    <lineage>
        <taxon>Eukaryota</taxon>
        <taxon>Metazoa</taxon>
        <taxon>Ecdysozoa</taxon>
        <taxon>Nematoda</taxon>
        <taxon>Chromadorea</taxon>
        <taxon>Rhabditida</taxon>
        <taxon>Spirurina</taxon>
        <taxon>Spiruromorpha</taxon>
        <taxon>Filarioidea</taxon>
        <taxon>Onchocercidae</taxon>
        <taxon>Wuchereria</taxon>
    </lineage>
</organism>
<sequence>MPIFFYSWELFLSLVIFAMYCAIISTIRHRFSSINSEAQTTDTRYGRYRMSMLENIKRERSIHISWHFTNDFGRCVLPTAFFLTNKRARKYLRSRLRNSVANTTHFQKMNTLIFWVLRCHFFVWHSNVCDILRICIEAVLNKQATETHSMLGIQYAKKTYKKFHPLSSSAVLLRTLIYLLIDMNDYGGTEIVTLNGLDNQQRNKQMTCLNDGKAEFSSNK</sequence>
<feature type="transmembrane region" description="Helical" evidence="1">
    <location>
        <begin position="6"/>
        <end position="27"/>
    </location>
</feature>
<gene>
    <name evidence="2" type="ORF">WBA_LOCUS5448</name>
</gene>
<evidence type="ECO:0000313" key="2">
    <source>
        <dbReference type="EMBL" id="VDM12062.1"/>
    </source>
</evidence>
<accession>A0A3P7FNC8</accession>
<evidence type="ECO:0000313" key="3">
    <source>
        <dbReference type="Proteomes" id="UP000270924"/>
    </source>
</evidence>